<dbReference type="PANTHER" id="PTHR31956">
    <property type="entry name" value="NON-SPECIFIC PHOSPHOLIPASE C4-RELATED"/>
    <property type="match status" value="1"/>
</dbReference>
<comment type="caution">
    <text evidence="9">The sequence shown here is derived from an EMBL/GenBank/DDBJ whole genome shotgun (WGS) entry which is preliminary data.</text>
</comment>
<dbReference type="GO" id="GO:0009395">
    <property type="term" value="P:phospholipid catabolic process"/>
    <property type="evidence" value="ECO:0007669"/>
    <property type="project" value="TreeGrafter"/>
</dbReference>
<comment type="catalytic activity">
    <reaction evidence="7">
        <text>a 1,2-diacyl-sn-glycero-3-phosphocholine + H2O = phosphocholine + a 1,2-diacyl-sn-glycerol + H(+)</text>
        <dbReference type="Rhea" id="RHEA:10604"/>
        <dbReference type="ChEBI" id="CHEBI:15377"/>
        <dbReference type="ChEBI" id="CHEBI:15378"/>
        <dbReference type="ChEBI" id="CHEBI:17815"/>
        <dbReference type="ChEBI" id="CHEBI:57643"/>
        <dbReference type="ChEBI" id="CHEBI:295975"/>
        <dbReference type="EC" id="3.1.4.3"/>
    </reaction>
    <physiologicalReaction direction="left-to-right" evidence="7">
        <dbReference type="Rhea" id="RHEA:10605"/>
    </physiologicalReaction>
</comment>
<dbReference type="GO" id="GO:0034480">
    <property type="term" value="F:phosphatidylcholine phospholipase C activity"/>
    <property type="evidence" value="ECO:0007669"/>
    <property type="project" value="UniProtKB-EC"/>
</dbReference>
<comment type="subcellular location">
    <subcellularLocation>
        <location evidence="1">Secreted</location>
        <location evidence="1">Cell wall</location>
    </subcellularLocation>
</comment>
<evidence type="ECO:0000256" key="7">
    <source>
        <dbReference type="ARBA" id="ARBA00048421"/>
    </source>
</evidence>
<evidence type="ECO:0000256" key="4">
    <source>
        <dbReference type="ARBA" id="ARBA00022512"/>
    </source>
</evidence>
<dbReference type="AlphaFoldDB" id="A0A4Q2KVZ2"/>
<evidence type="ECO:0000256" key="6">
    <source>
        <dbReference type="ARBA" id="ARBA00023026"/>
    </source>
</evidence>
<dbReference type="EC" id="3.1.4.3" evidence="3"/>
<dbReference type="Proteomes" id="UP000293865">
    <property type="component" value="Unassembled WGS sequence"/>
</dbReference>
<evidence type="ECO:0000256" key="5">
    <source>
        <dbReference type="ARBA" id="ARBA00022801"/>
    </source>
</evidence>
<dbReference type="InterPro" id="IPR017850">
    <property type="entry name" value="Alkaline_phosphatase_core_sf"/>
</dbReference>
<evidence type="ECO:0000313" key="9">
    <source>
        <dbReference type="EMBL" id="RXZ68013.1"/>
    </source>
</evidence>
<keyword evidence="4" id="KW-0964">Secreted</keyword>
<proteinExistence type="inferred from homology"/>
<evidence type="ECO:0000256" key="1">
    <source>
        <dbReference type="ARBA" id="ARBA00004191"/>
    </source>
</evidence>
<accession>A0A4Q2KVZ2</accession>
<dbReference type="RefSeq" id="WP_129521751.1">
    <property type="nucleotide sequence ID" value="NZ_SDPN01000034.1"/>
</dbReference>
<feature type="region of interest" description="Disordered" evidence="8">
    <location>
        <begin position="504"/>
        <end position="543"/>
    </location>
</feature>
<evidence type="ECO:0000256" key="2">
    <source>
        <dbReference type="ARBA" id="ARBA00009717"/>
    </source>
</evidence>
<keyword evidence="6" id="KW-0843">Virulence</keyword>
<dbReference type="OrthoDB" id="4181857at2"/>
<name>A0A4Q2KVZ2_9MICO</name>
<dbReference type="InterPro" id="IPR006311">
    <property type="entry name" value="TAT_signal"/>
</dbReference>
<keyword evidence="10" id="KW-1185">Reference proteome</keyword>
<dbReference type="SUPFAM" id="SSF53649">
    <property type="entry name" value="Alkaline phosphatase-like"/>
    <property type="match status" value="1"/>
</dbReference>
<dbReference type="InterPro" id="IPR007312">
    <property type="entry name" value="Phosphoesterase"/>
</dbReference>
<comment type="similarity">
    <text evidence="2">Belongs to the bacterial phospholipase C family.</text>
</comment>
<organism evidence="9 10">
    <name type="scientific">Agromyces albus</name>
    <dbReference type="NCBI Taxonomy" id="205332"/>
    <lineage>
        <taxon>Bacteria</taxon>
        <taxon>Bacillati</taxon>
        <taxon>Actinomycetota</taxon>
        <taxon>Actinomycetes</taxon>
        <taxon>Micrococcales</taxon>
        <taxon>Microbacteriaceae</taxon>
        <taxon>Agromyces</taxon>
    </lineage>
</organism>
<dbReference type="PANTHER" id="PTHR31956:SF1">
    <property type="entry name" value="NON-SPECIFIC PHOSPHOLIPASE C1"/>
    <property type="match status" value="1"/>
</dbReference>
<dbReference type="Pfam" id="PF04185">
    <property type="entry name" value="Phosphoesterase"/>
    <property type="match status" value="2"/>
</dbReference>
<keyword evidence="5" id="KW-0378">Hydrolase</keyword>
<feature type="compositionally biased region" description="Polar residues" evidence="8">
    <location>
        <begin position="510"/>
        <end position="521"/>
    </location>
</feature>
<feature type="region of interest" description="Disordered" evidence="8">
    <location>
        <begin position="36"/>
        <end position="66"/>
    </location>
</feature>
<gene>
    <name evidence="9" type="ORF">ESP51_15270</name>
</gene>
<protein>
    <recommendedName>
        <fullName evidence="3">phospholipase C</fullName>
        <ecNumber evidence="3">3.1.4.3</ecNumber>
    </recommendedName>
</protein>
<dbReference type="Gene3D" id="3.40.720.10">
    <property type="entry name" value="Alkaline Phosphatase, subunit A"/>
    <property type="match status" value="2"/>
</dbReference>
<reference evidence="9 10" key="1">
    <citation type="submission" date="2019-01" db="EMBL/GenBank/DDBJ databases">
        <title>Agromyces.</title>
        <authorList>
            <person name="Li J."/>
        </authorList>
    </citation>
    <scope>NUCLEOTIDE SEQUENCE [LARGE SCALE GENOMIC DNA]</scope>
    <source>
        <strain evidence="9 10">DSM 15934</strain>
    </source>
</reference>
<evidence type="ECO:0000256" key="3">
    <source>
        <dbReference type="ARBA" id="ARBA00012018"/>
    </source>
</evidence>
<dbReference type="PROSITE" id="PS51318">
    <property type="entry name" value="TAT"/>
    <property type="match status" value="1"/>
</dbReference>
<evidence type="ECO:0000256" key="8">
    <source>
        <dbReference type="SAM" id="MobiDB-lite"/>
    </source>
</evidence>
<dbReference type="EMBL" id="SDPN01000034">
    <property type="protein sequence ID" value="RXZ68013.1"/>
    <property type="molecule type" value="Genomic_DNA"/>
</dbReference>
<keyword evidence="4" id="KW-0134">Cell wall</keyword>
<sequence length="581" mass="62641">MADRSNDPDAQPSRRQFLRVGGAAAAGAAAGGVAGFAAGTTAGRPDPATPPAATLQPEGTIPPRAAGPGFDHLVVVMFENRSFDNMLGYLYSESSPPNGQSFAGLNEGPFGNDDHEGRRVETHAYTGTTDEVMSSPRPDPGEDYPHVNTQLFGTVDPPGNAQAQVAQMQAPFNAPSASRPATMDGFVRDYINTFHAERGTAPTHEEADVALGSFTPEMLPVLSTLAREFAVFDHWHCAVPGPTFANRSFFHASTSHGFVTNHDNGGYAKWRSNRATVPTIFNRLEDAGISWCVYYDDHQFVSMTGLIHAPLLKPFWHSRFRPMREFYRASADGSLPAYSFIEPRMAYDHNDMHPPVGDIRTTEVDGVPVTGGAISDVRAGEALLHEIYSAIRAGESATGSNALNTMLLVTFDEHGGTFDHVPPPEAVPPGDDHEGEMGFRFDRLGLRVPAIAISAYTAAGQIVNDPVHHASVISTLTRKYDLEPLTDRDRNAPTLDLAVTLQHARPAASWPQTHPQYTPRNPESEDPVPTGDDDRPLSPPGRGLLGLLAAHAGVTDSLPVTYRQAHAFIEQHGRGLFGPPD</sequence>
<evidence type="ECO:0000313" key="10">
    <source>
        <dbReference type="Proteomes" id="UP000293865"/>
    </source>
</evidence>